<proteinExistence type="predicted"/>
<sequence length="170" mass="18597">MAQCSHPLDMWRDLPSHSGICQLTLLLGKYHCNIIFPGMVVEKALSDEFLSSPQLFMAQDPHQEDGRHVYTRNQEVAAGFGLSVVACSKWGLPQVVHLIINPRHAQYVIGLQSSVASTARNLPDVGIDCRGLCACVYIFQWAETDPGWQPGLCCRDAAAGHLFKGPAAPI</sequence>
<dbReference type="EMBL" id="CM037616">
    <property type="protein sequence ID" value="KAH7993211.1"/>
    <property type="molecule type" value="Genomic_DNA"/>
</dbReference>
<dbReference type="Proteomes" id="UP000827872">
    <property type="component" value="Linkage Group LG03"/>
</dbReference>
<organism evidence="1 2">
    <name type="scientific">Sphaerodactylus townsendi</name>
    <dbReference type="NCBI Taxonomy" id="933632"/>
    <lineage>
        <taxon>Eukaryota</taxon>
        <taxon>Metazoa</taxon>
        <taxon>Chordata</taxon>
        <taxon>Craniata</taxon>
        <taxon>Vertebrata</taxon>
        <taxon>Euteleostomi</taxon>
        <taxon>Lepidosauria</taxon>
        <taxon>Squamata</taxon>
        <taxon>Bifurcata</taxon>
        <taxon>Gekkota</taxon>
        <taxon>Sphaerodactylidae</taxon>
        <taxon>Sphaerodactylus</taxon>
    </lineage>
</organism>
<evidence type="ECO:0000313" key="1">
    <source>
        <dbReference type="EMBL" id="KAH7993211.1"/>
    </source>
</evidence>
<accession>A0ACB8EKJ4</accession>
<comment type="caution">
    <text evidence="1">The sequence shown here is derived from an EMBL/GenBank/DDBJ whole genome shotgun (WGS) entry which is preliminary data.</text>
</comment>
<evidence type="ECO:0000313" key="2">
    <source>
        <dbReference type="Proteomes" id="UP000827872"/>
    </source>
</evidence>
<reference evidence="1" key="1">
    <citation type="submission" date="2021-08" db="EMBL/GenBank/DDBJ databases">
        <title>The first chromosome-level gecko genome reveals the dynamic sex chromosomes of Neotropical dwarf geckos (Sphaerodactylidae: Sphaerodactylus).</title>
        <authorList>
            <person name="Pinto B.J."/>
            <person name="Keating S.E."/>
            <person name="Gamble T."/>
        </authorList>
    </citation>
    <scope>NUCLEOTIDE SEQUENCE</scope>
    <source>
        <strain evidence="1">TG3544</strain>
    </source>
</reference>
<protein>
    <submittedName>
        <fullName evidence="1">Uncharacterized protein</fullName>
    </submittedName>
</protein>
<keyword evidence="2" id="KW-1185">Reference proteome</keyword>
<name>A0ACB8EKJ4_9SAUR</name>
<gene>
    <name evidence="1" type="ORF">K3G42_029784</name>
</gene>